<dbReference type="Proteomes" id="UP000050795">
    <property type="component" value="Unassembled WGS sequence"/>
</dbReference>
<accession>A0AA85JV27</accession>
<dbReference type="Pfam" id="PF18258">
    <property type="entry name" value="IL4_i_Ig"/>
    <property type="match status" value="1"/>
</dbReference>
<dbReference type="InterPro" id="IPR041305">
    <property type="entry name" value="IL4_i_Ig"/>
</dbReference>
<evidence type="ECO:0000259" key="2">
    <source>
        <dbReference type="Pfam" id="PF18258"/>
    </source>
</evidence>
<reference evidence="3" key="1">
    <citation type="submission" date="2022-06" db="EMBL/GenBank/DDBJ databases">
        <authorList>
            <person name="Berger JAMES D."/>
            <person name="Berger JAMES D."/>
        </authorList>
    </citation>
    <scope>NUCLEOTIDE SEQUENCE [LARGE SCALE GENOMIC DNA]</scope>
</reference>
<feature type="domain" description="Interleukin-4 inducing immunoglobulin-binding" evidence="2">
    <location>
        <begin position="51"/>
        <end position="139"/>
    </location>
</feature>
<organism evidence="3 4">
    <name type="scientific">Trichobilharzia regenti</name>
    <name type="common">Nasal bird schistosome</name>
    <dbReference type="NCBI Taxonomy" id="157069"/>
    <lineage>
        <taxon>Eukaryota</taxon>
        <taxon>Metazoa</taxon>
        <taxon>Spiralia</taxon>
        <taxon>Lophotrochozoa</taxon>
        <taxon>Platyhelminthes</taxon>
        <taxon>Trematoda</taxon>
        <taxon>Digenea</taxon>
        <taxon>Strigeidida</taxon>
        <taxon>Schistosomatoidea</taxon>
        <taxon>Schistosomatidae</taxon>
        <taxon>Trichobilharzia</taxon>
    </lineage>
</organism>
<evidence type="ECO:0000313" key="4">
    <source>
        <dbReference type="WBParaSite" id="TREG1_59340.1"/>
    </source>
</evidence>
<keyword evidence="3" id="KW-1185">Reference proteome</keyword>
<reference evidence="4" key="2">
    <citation type="submission" date="2023-11" db="UniProtKB">
        <authorList>
            <consortium name="WormBaseParasite"/>
        </authorList>
    </citation>
    <scope>IDENTIFICATION</scope>
</reference>
<feature type="signal peptide" evidence="1">
    <location>
        <begin position="1"/>
        <end position="29"/>
    </location>
</feature>
<feature type="chain" id="PRO_5041702768" description="Interleukin-4 inducing immunoglobulin-binding domain-containing protein" evidence="1">
    <location>
        <begin position="30"/>
        <end position="213"/>
    </location>
</feature>
<dbReference type="SUPFAM" id="SSF49695">
    <property type="entry name" value="gamma-Crystallin-like"/>
    <property type="match status" value="1"/>
</dbReference>
<name>A0AA85JV27_TRIRE</name>
<protein>
    <recommendedName>
        <fullName evidence="2">Interleukin-4 inducing immunoglobulin-binding domain-containing protein</fullName>
    </recommendedName>
</protein>
<sequence length="213" mass="24380">MSAYAYPLFTLMLYILICTIKMKFTIIEAKNCPPTEITSSSQRSLNSKLKCLRLFTEQSQDGDWFDICDSNELLSSLFIWKIQSACAPASGSSGKQRYWLLYEQPHFTGPYILLGPDRCVDNVYKYKLISISSILTCTQNLQTSPYPTVNCHYPKQPWRQLQSLMQHTKDSKDKSQDGVSKGKICFQVKGEIHATLRKTQNLTDLLRESVNNK</sequence>
<proteinExistence type="predicted"/>
<dbReference type="AlphaFoldDB" id="A0AA85JV27"/>
<dbReference type="Gene3D" id="2.60.20.10">
    <property type="entry name" value="Crystallins"/>
    <property type="match status" value="1"/>
</dbReference>
<dbReference type="WBParaSite" id="TREG1_59340.1">
    <property type="protein sequence ID" value="TREG1_59340.1"/>
    <property type="gene ID" value="TREG1_59340"/>
</dbReference>
<keyword evidence="1" id="KW-0732">Signal</keyword>
<dbReference type="InterPro" id="IPR011024">
    <property type="entry name" value="G_crystallin-like"/>
</dbReference>
<evidence type="ECO:0000256" key="1">
    <source>
        <dbReference type="SAM" id="SignalP"/>
    </source>
</evidence>
<evidence type="ECO:0000313" key="3">
    <source>
        <dbReference type="Proteomes" id="UP000050795"/>
    </source>
</evidence>